<dbReference type="AlphaFoldDB" id="A0A7S4GK33"/>
<dbReference type="PANTHER" id="PTHR11566:SF21">
    <property type="entry name" value="DYNAMIN RELATED PROTEIN 1, ISOFORM A"/>
    <property type="match status" value="1"/>
</dbReference>
<name>A0A7S4GK33_9EUGL</name>
<dbReference type="Gene3D" id="2.60.40.10">
    <property type="entry name" value="Immunoglobulins"/>
    <property type="match status" value="2"/>
</dbReference>
<evidence type="ECO:0000259" key="1">
    <source>
        <dbReference type="SMART" id="SM00053"/>
    </source>
</evidence>
<dbReference type="InterPro" id="IPR013783">
    <property type="entry name" value="Ig-like_fold"/>
</dbReference>
<sequence>MGDTLVDNPELKDKIAKFLSEIEQDGPVSGALADGSEASARTVKSIASLNRIFASLDQLEDLLQLLLEGWEPPRVVTIGAENSGKSTILERLCMMPLFPHHAETCTRLPIRVSVRRSAVQLPPTLEVWDTTARQQVGATRTIPLTNGDIDIRDTMDAVIREQNGEVSGVSLDREIRVSLFSPSLPPMNLLDLPGIVENPADVAEHTRELIRRYSTDRRDLSMFLVIIEATSSARNSTAMSVVTERGLTDRCIGVITKCDKLTNEEEWPKVDQQLSNETAEGTIPLVPHGYVATMNKALKLREGETCHARLIRQAQEEVRWFRDEEQAHDGYGSMVDADLATTEALTAKLNHMYIDYVIVSWIPKTIQQLLLELNKCVHEMRELGLPASPGALKDASELQATAQAVARAIVQPCCDAALDDFLTNTLQPLEAALRRALTPTTTTLPVQSGCTHLESLRSQMKALVREHCGLDRLRTRWKSSLVTAFKDNSMPFRLQRFPGYIAALIAALECRAPYLREDLFEAIDHLVDTSLTIQSALLDVAVQLDARPATVTLSFHDIGAIVGRLVVVVAGAFVYGGEVESTIEKVARSTFENGGDSEQVQERETCHSNRLAIQHRHSQIEGAVRHLLHIVAEAKTGVEAVDTTTPLLELMKTVLPDASDALLQVYVPDCRLEFHSERSICGKPSLFRIVSYDASGKTLVSGGLEFDVKVLQAGSACDVINASTNVAYDCLGGYDGSFTVPWSECSDGMASRDYEVAVMLLGRQLPGSPHRVTVQTVPHCRLEFQGKNHICGEPLFFKIVCCDAAGKELAIAELDFDVKVSRAGRSDNVVSTNVAYDSLGVYSGSFTVPWSELSHDGASRNYEVAVMLLGRLLPGGPHQVRVQTVPHCRLEFQSQRHKCGAPVPFRIVCYAAKAAKKLVIPGLKFGVEVSRPETLGNVTSVTWASMGRNYCGSFTIPVTERSDCVRSRSYEVKVVLPGCIKPRYSCEVTCKVMEDAVQYVMAKNDPYSYHGNLAIPQDWTGQKPLRTDAFGSDGSCTYRIVTVTSGKLTVSASIATGGDDNQHFGIVPEKEDGTCYTTLRGQNGICVRHGDYPYVNGQQECVFSSNSTRPFYLKGCTTTMVVCLPQSGPRTVSFWENSSEPIGEATFTTREVPEGPLTIAVGLYGNSAAITSILWSPAT</sequence>
<dbReference type="InterPro" id="IPR014756">
    <property type="entry name" value="Ig_E-set"/>
</dbReference>
<gene>
    <name evidence="2" type="ORF">EGYM00163_LOCUS50734</name>
</gene>
<dbReference type="GO" id="GO:0003924">
    <property type="term" value="F:GTPase activity"/>
    <property type="evidence" value="ECO:0007669"/>
    <property type="project" value="InterPro"/>
</dbReference>
<dbReference type="Gene3D" id="3.40.50.300">
    <property type="entry name" value="P-loop containing nucleotide triphosphate hydrolases"/>
    <property type="match status" value="1"/>
</dbReference>
<dbReference type="InterPro" id="IPR001401">
    <property type="entry name" value="Dynamin_GTPase"/>
</dbReference>
<dbReference type="GO" id="GO:0008017">
    <property type="term" value="F:microtubule binding"/>
    <property type="evidence" value="ECO:0007669"/>
    <property type="project" value="TreeGrafter"/>
</dbReference>
<dbReference type="GO" id="GO:0016020">
    <property type="term" value="C:membrane"/>
    <property type="evidence" value="ECO:0007669"/>
    <property type="project" value="TreeGrafter"/>
</dbReference>
<dbReference type="Pfam" id="PF00350">
    <property type="entry name" value="Dynamin_N"/>
    <property type="match status" value="1"/>
</dbReference>
<dbReference type="GO" id="GO:0005874">
    <property type="term" value="C:microtubule"/>
    <property type="evidence" value="ECO:0007669"/>
    <property type="project" value="TreeGrafter"/>
</dbReference>
<dbReference type="SMART" id="SM00053">
    <property type="entry name" value="DYNc"/>
    <property type="match status" value="1"/>
</dbReference>
<organism evidence="2">
    <name type="scientific">Eutreptiella gymnastica</name>
    <dbReference type="NCBI Taxonomy" id="73025"/>
    <lineage>
        <taxon>Eukaryota</taxon>
        <taxon>Discoba</taxon>
        <taxon>Euglenozoa</taxon>
        <taxon>Euglenida</taxon>
        <taxon>Spirocuta</taxon>
        <taxon>Euglenophyceae</taxon>
        <taxon>Eutreptiales</taxon>
        <taxon>Eutreptiaceae</taxon>
        <taxon>Eutreptiella</taxon>
    </lineage>
</organism>
<feature type="domain" description="Dynamin GTPase" evidence="1">
    <location>
        <begin position="49"/>
        <end position="304"/>
    </location>
</feature>
<dbReference type="EMBL" id="HBJA01147548">
    <property type="protein sequence ID" value="CAE0839362.1"/>
    <property type="molecule type" value="Transcribed_RNA"/>
</dbReference>
<dbReference type="PANTHER" id="PTHR11566">
    <property type="entry name" value="DYNAMIN"/>
    <property type="match status" value="1"/>
</dbReference>
<dbReference type="PRINTS" id="PR00195">
    <property type="entry name" value="DYNAMIN"/>
</dbReference>
<dbReference type="InterPro" id="IPR045063">
    <property type="entry name" value="Dynamin_N"/>
</dbReference>
<protein>
    <recommendedName>
        <fullName evidence="1">Dynamin GTPase domain-containing protein</fullName>
    </recommendedName>
</protein>
<proteinExistence type="predicted"/>
<dbReference type="InterPro" id="IPR022812">
    <property type="entry name" value="Dynamin"/>
</dbReference>
<dbReference type="SUPFAM" id="SSF81296">
    <property type="entry name" value="E set domains"/>
    <property type="match status" value="1"/>
</dbReference>
<dbReference type="InterPro" id="IPR027417">
    <property type="entry name" value="P-loop_NTPase"/>
</dbReference>
<dbReference type="GO" id="GO:0005525">
    <property type="term" value="F:GTP binding"/>
    <property type="evidence" value="ECO:0007669"/>
    <property type="project" value="InterPro"/>
</dbReference>
<evidence type="ECO:0000313" key="2">
    <source>
        <dbReference type="EMBL" id="CAE0839362.1"/>
    </source>
</evidence>
<accession>A0A7S4GK33</accession>
<dbReference type="GO" id="GO:0005737">
    <property type="term" value="C:cytoplasm"/>
    <property type="evidence" value="ECO:0007669"/>
    <property type="project" value="TreeGrafter"/>
</dbReference>
<reference evidence="2" key="1">
    <citation type="submission" date="2021-01" db="EMBL/GenBank/DDBJ databases">
        <authorList>
            <person name="Corre E."/>
            <person name="Pelletier E."/>
            <person name="Niang G."/>
            <person name="Scheremetjew M."/>
            <person name="Finn R."/>
            <person name="Kale V."/>
            <person name="Holt S."/>
            <person name="Cochrane G."/>
            <person name="Meng A."/>
            <person name="Brown T."/>
            <person name="Cohen L."/>
        </authorList>
    </citation>
    <scope>NUCLEOTIDE SEQUENCE</scope>
    <source>
        <strain evidence="2">CCMP1594</strain>
    </source>
</reference>
<dbReference type="SUPFAM" id="SSF52540">
    <property type="entry name" value="P-loop containing nucleoside triphosphate hydrolases"/>
    <property type="match status" value="1"/>
</dbReference>